<protein>
    <recommendedName>
        <fullName evidence="5">DUF4168 domain-containing protein</fullName>
    </recommendedName>
</protein>
<comment type="caution">
    <text evidence="2">The sequence shown here is derived from an EMBL/GenBank/DDBJ whole genome shotgun (WGS) entry which is preliminary data.</text>
</comment>
<feature type="signal peptide" evidence="1">
    <location>
        <begin position="1"/>
        <end position="26"/>
    </location>
</feature>
<name>A0A8J7VZ81_9GAMM</name>
<evidence type="ECO:0000256" key="1">
    <source>
        <dbReference type="SAM" id="SignalP"/>
    </source>
</evidence>
<reference evidence="3 4" key="1">
    <citation type="journal article" date="2021" name="Microbiol. Resour. Announc.">
        <title>Draft Genome Sequence of Coralloluteibacterium stylophorae LMG 29479T.</title>
        <authorList>
            <person name="Karlyshev A.V."/>
            <person name="Kudryashova E.B."/>
            <person name="Ariskina E.V."/>
            <person name="Conroy A.P."/>
            <person name="Abidueva E.Y."/>
        </authorList>
    </citation>
    <scope>NUCLEOTIDE SEQUENCE [LARGE SCALE GENOMIC DNA]</scope>
    <source>
        <strain evidence="3 4">LMG 29479</strain>
    </source>
</reference>
<keyword evidence="4" id="KW-1185">Reference proteome</keyword>
<gene>
    <name evidence="3" type="ORF">KB893_018000</name>
    <name evidence="2" type="ORF">KB893_17790</name>
</gene>
<reference evidence="2" key="2">
    <citation type="submission" date="2021-04" db="EMBL/GenBank/DDBJ databases">
        <authorList>
            <person name="Karlyshev A.V."/>
        </authorList>
    </citation>
    <scope>NUCLEOTIDE SEQUENCE</scope>
    <source>
        <strain evidence="2">LMG 29479</strain>
    </source>
</reference>
<dbReference type="RefSeq" id="WP_211928173.1">
    <property type="nucleotide sequence ID" value="NZ_JAGQFT020000020.1"/>
</dbReference>
<dbReference type="EMBL" id="JAGQFT010000300">
    <property type="protein sequence ID" value="MBR0564333.1"/>
    <property type="molecule type" value="Genomic_DNA"/>
</dbReference>
<evidence type="ECO:0000313" key="2">
    <source>
        <dbReference type="EMBL" id="MBR0564333.1"/>
    </source>
</evidence>
<dbReference type="EMBL" id="JAGQFT020000020">
    <property type="protein sequence ID" value="MBS7459026.1"/>
    <property type="molecule type" value="Genomic_DNA"/>
</dbReference>
<feature type="chain" id="PRO_5042774314" description="DUF4168 domain-containing protein" evidence="1">
    <location>
        <begin position="27"/>
        <end position="128"/>
    </location>
</feature>
<keyword evidence="1" id="KW-0732">Signal</keyword>
<proteinExistence type="predicted"/>
<dbReference type="AlphaFoldDB" id="A0A8J7VZ81"/>
<evidence type="ECO:0008006" key="5">
    <source>
        <dbReference type="Google" id="ProtNLM"/>
    </source>
</evidence>
<sequence length="128" mass="13842">MTSKPTPLRAAFLTALLAMPVAQAVAAPQGFDPRQMTEQLATMSGMMSVIAVECRLHTQAEVAAMRDEQREASVARGVENASFDRLYAEGVERGRAHLAGVPADEKARTCAEARQQLEQLQSQGGMLR</sequence>
<evidence type="ECO:0000313" key="3">
    <source>
        <dbReference type="EMBL" id="MBS7459026.1"/>
    </source>
</evidence>
<dbReference type="Proteomes" id="UP000675747">
    <property type="component" value="Unassembled WGS sequence"/>
</dbReference>
<evidence type="ECO:0000313" key="4">
    <source>
        <dbReference type="Proteomes" id="UP000675747"/>
    </source>
</evidence>
<accession>A0A8J7VZ81</accession>
<organism evidence="2">
    <name type="scientific">Coralloluteibacterium stylophorae</name>
    <dbReference type="NCBI Taxonomy" id="1776034"/>
    <lineage>
        <taxon>Bacteria</taxon>
        <taxon>Pseudomonadati</taxon>
        <taxon>Pseudomonadota</taxon>
        <taxon>Gammaproteobacteria</taxon>
        <taxon>Lysobacterales</taxon>
        <taxon>Lysobacteraceae</taxon>
        <taxon>Coralloluteibacterium</taxon>
    </lineage>
</organism>